<dbReference type="EMBL" id="JAIXMP010000007">
    <property type="protein sequence ID" value="KAI9270777.1"/>
    <property type="molecule type" value="Genomic_DNA"/>
</dbReference>
<keyword evidence="1" id="KW-0812">Transmembrane</keyword>
<feature type="transmembrane region" description="Helical" evidence="1">
    <location>
        <begin position="38"/>
        <end position="62"/>
    </location>
</feature>
<evidence type="ECO:0000313" key="2">
    <source>
        <dbReference type="EMBL" id="KAI9270777.1"/>
    </source>
</evidence>
<protein>
    <submittedName>
        <fullName evidence="2">Uncharacterized protein</fullName>
    </submittedName>
</protein>
<comment type="caution">
    <text evidence="2">The sequence shown here is derived from an EMBL/GenBank/DDBJ whole genome shotgun (WGS) entry which is preliminary data.</text>
</comment>
<keyword evidence="1" id="KW-0472">Membrane</keyword>
<dbReference type="AlphaFoldDB" id="A0AAD5KHG3"/>
<name>A0AAD5KHG3_9FUNG</name>
<reference evidence="2" key="2">
    <citation type="submission" date="2023-02" db="EMBL/GenBank/DDBJ databases">
        <authorList>
            <consortium name="DOE Joint Genome Institute"/>
            <person name="Mondo S.J."/>
            <person name="Chang Y."/>
            <person name="Wang Y."/>
            <person name="Ahrendt S."/>
            <person name="Andreopoulos W."/>
            <person name="Barry K."/>
            <person name="Beard J."/>
            <person name="Benny G.L."/>
            <person name="Blankenship S."/>
            <person name="Bonito G."/>
            <person name="Cuomo C."/>
            <person name="Desiro A."/>
            <person name="Gervers K.A."/>
            <person name="Hundley H."/>
            <person name="Kuo A."/>
            <person name="LaButti K."/>
            <person name="Lang B.F."/>
            <person name="Lipzen A."/>
            <person name="O'Donnell K."/>
            <person name="Pangilinan J."/>
            <person name="Reynolds N."/>
            <person name="Sandor L."/>
            <person name="Smith M.W."/>
            <person name="Tsang A."/>
            <person name="Grigoriev I.V."/>
            <person name="Stajich J.E."/>
            <person name="Spatafora J.W."/>
        </authorList>
    </citation>
    <scope>NUCLEOTIDE SEQUENCE</scope>
    <source>
        <strain evidence="2">RSA 2281</strain>
    </source>
</reference>
<dbReference type="Proteomes" id="UP001209540">
    <property type="component" value="Unassembled WGS sequence"/>
</dbReference>
<evidence type="ECO:0000313" key="3">
    <source>
        <dbReference type="Proteomes" id="UP001209540"/>
    </source>
</evidence>
<organism evidence="2 3">
    <name type="scientific">Phascolomyces articulosus</name>
    <dbReference type="NCBI Taxonomy" id="60185"/>
    <lineage>
        <taxon>Eukaryota</taxon>
        <taxon>Fungi</taxon>
        <taxon>Fungi incertae sedis</taxon>
        <taxon>Mucoromycota</taxon>
        <taxon>Mucoromycotina</taxon>
        <taxon>Mucoromycetes</taxon>
        <taxon>Mucorales</taxon>
        <taxon>Lichtheimiaceae</taxon>
        <taxon>Phascolomyces</taxon>
    </lineage>
</organism>
<proteinExistence type="predicted"/>
<accession>A0AAD5KHG3</accession>
<evidence type="ECO:0000256" key="1">
    <source>
        <dbReference type="SAM" id="Phobius"/>
    </source>
</evidence>
<keyword evidence="1" id="KW-1133">Transmembrane helix</keyword>
<reference evidence="2" key="1">
    <citation type="journal article" date="2022" name="IScience">
        <title>Evolution of zygomycete secretomes and the origins of terrestrial fungal ecologies.</title>
        <authorList>
            <person name="Chang Y."/>
            <person name="Wang Y."/>
            <person name="Mondo S."/>
            <person name="Ahrendt S."/>
            <person name="Andreopoulos W."/>
            <person name="Barry K."/>
            <person name="Beard J."/>
            <person name="Benny G.L."/>
            <person name="Blankenship S."/>
            <person name="Bonito G."/>
            <person name="Cuomo C."/>
            <person name="Desiro A."/>
            <person name="Gervers K.A."/>
            <person name="Hundley H."/>
            <person name="Kuo A."/>
            <person name="LaButti K."/>
            <person name="Lang B.F."/>
            <person name="Lipzen A."/>
            <person name="O'Donnell K."/>
            <person name="Pangilinan J."/>
            <person name="Reynolds N."/>
            <person name="Sandor L."/>
            <person name="Smith M.E."/>
            <person name="Tsang A."/>
            <person name="Grigoriev I.V."/>
            <person name="Stajich J.E."/>
            <person name="Spatafora J.W."/>
        </authorList>
    </citation>
    <scope>NUCLEOTIDE SEQUENCE</scope>
    <source>
        <strain evidence="2">RSA 2281</strain>
    </source>
</reference>
<keyword evidence="3" id="KW-1185">Reference proteome</keyword>
<gene>
    <name evidence="2" type="ORF">BDA99DRAFT_502668</name>
</gene>
<sequence length="98" mass="11955">MTTIIYYYLLLRYHLIDTPINPSCFYIYFEANVVNPSIMFFPSFILLVVKDFFFSLHFHFFFTRLSFCITRKKIRTTHSSYLPFLSLFLLHSHIEDRH</sequence>